<evidence type="ECO:0000259" key="1">
    <source>
        <dbReference type="PROSITE" id="PS50404"/>
    </source>
</evidence>
<dbReference type="OrthoDB" id="4951845at2759"/>
<dbReference type="EMBL" id="RWJN01000286">
    <property type="protein sequence ID" value="TCD63604.1"/>
    <property type="molecule type" value="Genomic_DNA"/>
</dbReference>
<name>A0A4R0RMQ8_9APHY</name>
<dbReference type="SUPFAM" id="SSF52833">
    <property type="entry name" value="Thioredoxin-like"/>
    <property type="match status" value="1"/>
</dbReference>
<dbReference type="Gene3D" id="1.20.1050.10">
    <property type="match status" value="1"/>
</dbReference>
<dbReference type="Gene3D" id="3.40.30.10">
    <property type="entry name" value="Glutaredoxin"/>
    <property type="match status" value="1"/>
</dbReference>
<protein>
    <recommendedName>
        <fullName evidence="1">GST N-terminal domain-containing protein</fullName>
    </recommendedName>
</protein>
<reference evidence="2 3" key="1">
    <citation type="submission" date="2018-11" db="EMBL/GenBank/DDBJ databases">
        <title>Genome assembly of Steccherinum ochraceum LE-BIN_3174, the white-rot fungus of the Steccherinaceae family (The Residual Polyporoid clade, Polyporales, Basidiomycota).</title>
        <authorList>
            <person name="Fedorova T.V."/>
            <person name="Glazunova O.A."/>
            <person name="Landesman E.O."/>
            <person name="Moiseenko K.V."/>
            <person name="Psurtseva N.V."/>
            <person name="Savinova O.S."/>
            <person name="Shakhova N.V."/>
            <person name="Tyazhelova T.V."/>
            <person name="Vasina D.V."/>
        </authorList>
    </citation>
    <scope>NUCLEOTIDE SEQUENCE [LARGE SCALE GENOMIC DNA]</scope>
    <source>
        <strain evidence="2 3">LE-BIN_3174</strain>
    </source>
</reference>
<dbReference type="InterPro" id="IPR036249">
    <property type="entry name" value="Thioredoxin-like_sf"/>
</dbReference>
<dbReference type="PROSITE" id="PS50404">
    <property type="entry name" value="GST_NTER"/>
    <property type="match status" value="1"/>
</dbReference>
<dbReference type="InterPro" id="IPR004045">
    <property type="entry name" value="Glutathione_S-Trfase_N"/>
</dbReference>
<comment type="caution">
    <text evidence="2">The sequence shown here is derived from an EMBL/GenBank/DDBJ whole genome shotgun (WGS) entry which is preliminary data.</text>
</comment>
<dbReference type="Pfam" id="PF22041">
    <property type="entry name" value="GST_C_7"/>
    <property type="match status" value="1"/>
</dbReference>
<evidence type="ECO:0000313" key="2">
    <source>
        <dbReference type="EMBL" id="TCD63604.1"/>
    </source>
</evidence>
<keyword evidence="3" id="KW-1185">Reference proteome</keyword>
<dbReference type="InterPro" id="IPR054416">
    <property type="entry name" value="GST_UstS-like_C"/>
</dbReference>
<organism evidence="2 3">
    <name type="scientific">Steccherinum ochraceum</name>
    <dbReference type="NCBI Taxonomy" id="92696"/>
    <lineage>
        <taxon>Eukaryota</taxon>
        <taxon>Fungi</taxon>
        <taxon>Dikarya</taxon>
        <taxon>Basidiomycota</taxon>
        <taxon>Agaricomycotina</taxon>
        <taxon>Agaricomycetes</taxon>
        <taxon>Polyporales</taxon>
        <taxon>Steccherinaceae</taxon>
        <taxon>Steccherinum</taxon>
    </lineage>
</organism>
<evidence type="ECO:0000313" key="3">
    <source>
        <dbReference type="Proteomes" id="UP000292702"/>
    </source>
</evidence>
<sequence>MSEIILYDIIGMNDGVTAWSPNTWTVRFTLNYKNLKYKTRWLEFQDIEIAYKETNAKATSTRSDGSPYYTLPVLYDPATKTAIADALPIADYLDRTYPNPRKVFPEDTRALHAAFFTAMFSLLEMQMYRLIVLPGLVNAGPRAVDYYRWSKESLFGMTLEEITPTGGPLREGLWKEIESGWKQVAGWFDAASGGEIGERRKPFMGGEKPCYADFHIAARLICVKAIWGPQSEDWRRMSGLDGGRWANYLEQFHEYMHVDTQLR</sequence>
<dbReference type="Proteomes" id="UP000292702">
    <property type="component" value="Unassembled WGS sequence"/>
</dbReference>
<accession>A0A4R0RMQ8</accession>
<dbReference type="AlphaFoldDB" id="A0A4R0RMQ8"/>
<gene>
    <name evidence="2" type="ORF">EIP91_005183</name>
</gene>
<dbReference type="Pfam" id="PF13417">
    <property type="entry name" value="GST_N_3"/>
    <property type="match status" value="1"/>
</dbReference>
<proteinExistence type="predicted"/>
<feature type="domain" description="GST N-terminal" evidence="1">
    <location>
        <begin position="10"/>
        <end position="101"/>
    </location>
</feature>
<dbReference type="STRING" id="92696.A0A4R0RMQ8"/>